<feature type="region of interest" description="Disordered" evidence="1">
    <location>
        <begin position="141"/>
        <end position="182"/>
    </location>
</feature>
<evidence type="ECO:0000313" key="4">
    <source>
        <dbReference type="Proteomes" id="UP000054995"/>
    </source>
</evidence>
<dbReference type="InterPro" id="IPR000477">
    <property type="entry name" value="RT_dom"/>
</dbReference>
<dbReference type="Proteomes" id="UP000054995">
    <property type="component" value="Unassembled WGS sequence"/>
</dbReference>
<feature type="domain" description="Reverse transcriptase" evidence="2">
    <location>
        <begin position="225"/>
        <end position="325"/>
    </location>
</feature>
<dbReference type="InterPro" id="IPR053134">
    <property type="entry name" value="RNA-dir_DNA_polymerase"/>
</dbReference>
<dbReference type="CDD" id="cd01647">
    <property type="entry name" value="RT_LTR"/>
    <property type="match status" value="1"/>
</dbReference>
<dbReference type="FunFam" id="3.30.70.270:FF:000003">
    <property type="entry name" value="Transposon Ty3-G Gag-Pol polyprotein"/>
    <property type="match status" value="1"/>
</dbReference>
<dbReference type="Pfam" id="PF00078">
    <property type="entry name" value="RVT_1"/>
    <property type="match status" value="1"/>
</dbReference>
<keyword evidence="4" id="KW-1185">Reference proteome</keyword>
<dbReference type="EMBL" id="JYDT01000006">
    <property type="protein sequence ID" value="KRY92625.1"/>
    <property type="molecule type" value="Genomic_DNA"/>
</dbReference>
<organism evidence="3 4">
    <name type="scientific">Trichinella pseudospiralis</name>
    <name type="common">Parasitic roundworm</name>
    <dbReference type="NCBI Taxonomy" id="6337"/>
    <lineage>
        <taxon>Eukaryota</taxon>
        <taxon>Metazoa</taxon>
        <taxon>Ecdysozoa</taxon>
        <taxon>Nematoda</taxon>
        <taxon>Enoplea</taxon>
        <taxon>Dorylaimia</taxon>
        <taxon>Trichinellida</taxon>
        <taxon>Trichinellidae</taxon>
        <taxon>Trichinella</taxon>
    </lineage>
</organism>
<name>A0A0V1G374_TRIPS</name>
<dbReference type="AlphaFoldDB" id="A0A0V1G374"/>
<dbReference type="OrthoDB" id="5860913at2759"/>
<dbReference type="Gene3D" id="3.30.70.270">
    <property type="match status" value="1"/>
</dbReference>
<proteinExistence type="predicted"/>
<accession>A0A0V1G374</accession>
<feature type="compositionally biased region" description="Polar residues" evidence="1">
    <location>
        <begin position="163"/>
        <end position="172"/>
    </location>
</feature>
<dbReference type="PANTHER" id="PTHR24559:SF444">
    <property type="entry name" value="REVERSE TRANSCRIPTASE DOMAIN-CONTAINING PROTEIN"/>
    <property type="match status" value="1"/>
</dbReference>
<gene>
    <name evidence="3" type="primary">pol</name>
    <name evidence="3" type="ORF">T4D_10244</name>
</gene>
<dbReference type="SUPFAM" id="SSF56672">
    <property type="entry name" value="DNA/RNA polymerases"/>
    <property type="match status" value="1"/>
</dbReference>
<dbReference type="InterPro" id="IPR043502">
    <property type="entry name" value="DNA/RNA_pol_sf"/>
</dbReference>
<dbReference type="InterPro" id="IPR043128">
    <property type="entry name" value="Rev_trsase/Diguanyl_cyclase"/>
</dbReference>
<reference evidence="3 4" key="1">
    <citation type="submission" date="2015-01" db="EMBL/GenBank/DDBJ databases">
        <title>Evolution of Trichinella species and genotypes.</title>
        <authorList>
            <person name="Korhonen P.K."/>
            <person name="Edoardo P."/>
            <person name="Giuseppe L.R."/>
            <person name="Gasser R.B."/>
        </authorList>
    </citation>
    <scope>NUCLEOTIDE SEQUENCE [LARGE SCALE GENOMIC DNA]</scope>
    <source>
        <strain evidence="3">ISS470</strain>
    </source>
</reference>
<sequence>MTELQAGCSSMVAGKLNGLEIFLLLDSGANCGRRIHLTQRRVKDMHLRSGSDATAAGKLEWTGTRRGSEELSRPRNPGCEFFRLVCEGGQLANSEDDHDGRFLSRGLLVTEPVKTTEETRIGPGRVRTLPGGRGGVLTAGFTWDERISSNTGSRRQGPDTEKSASSPPSAITKSRDGPTYSGDVAIGNAMELAGSPGAEEGWFTPILRRLSQAEYGDAQPIPQCDREKTAFSTLLGLFQSRVMPFDLCNAPATFQRLIETALRELTWKTCLVYLEDIIVFGRTEEEHLEEQLLEEVLSRLRAMGLKVKPRKCQLMSQSVRYLGHIVTQHGIGTDQTKKTASKQWPVPQCHQNLTVDWEHVSAICRI</sequence>
<protein>
    <submittedName>
        <fullName evidence="3">Retrovirus-related Pol polyprotein from transposon 17.6</fullName>
    </submittedName>
</protein>
<dbReference type="PANTHER" id="PTHR24559">
    <property type="entry name" value="TRANSPOSON TY3-I GAG-POL POLYPROTEIN"/>
    <property type="match status" value="1"/>
</dbReference>
<evidence type="ECO:0000256" key="1">
    <source>
        <dbReference type="SAM" id="MobiDB-lite"/>
    </source>
</evidence>
<dbReference type="Gene3D" id="3.10.10.10">
    <property type="entry name" value="HIV Type 1 Reverse Transcriptase, subunit A, domain 1"/>
    <property type="match status" value="1"/>
</dbReference>
<evidence type="ECO:0000259" key="2">
    <source>
        <dbReference type="Pfam" id="PF00078"/>
    </source>
</evidence>
<evidence type="ECO:0000313" key="3">
    <source>
        <dbReference type="EMBL" id="KRY92625.1"/>
    </source>
</evidence>
<comment type="caution">
    <text evidence="3">The sequence shown here is derived from an EMBL/GenBank/DDBJ whole genome shotgun (WGS) entry which is preliminary data.</text>
</comment>